<reference evidence="2" key="2">
    <citation type="submission" date="2013-12" db="EMBL/GenBank/DDBJ databases">
        <authorList>
            <person name="Yu Y."/>
            <person name="Lee S."/>
            <person name="de Baynast K."/>
            <person name="Wissotski M."/>
            <person name="Liu L."/>
            <person name="Talag J."/>
            <person name="Goicoechea J."/>
            <person name="Angelova A."/>
            <person name="Jetty R."/>
            <person name="Kudrna D."/>
            <person name="Golser W."/>
            <person name="Rivera L."/>
            <person name="Zhang J."/>
            <person name="Wing R."/>
        </authorList>
    </citation>
    <scope>NUCLEOTIDE SEQUENCE</scope>
</reference>
<organism evidence="1 2">
    <name type="scientific">Leersia perrieri</name>
    <dbReference type="NCBI Taxonomy" id="77586"/>
    <lineage>
        <taxon>Eukaryota</taxon>
        <taxon>Viridiplantae</taxon>
        <taxon>Streptophyta</taxon>
        <taxon>Embryophyta</taxon>
        <taxon>Tracheophyta</taxon>
        <taxon>Spermatophyta</taxon>
        <taxon>Magnoliopsida</taxon>
        <taxon>Liliopsida</taxon>
        <taxon>Poales</taxon>
        <taxon>Poaceae</taxon>
        <taxon>BOP clade</taxon>
        <taxon>Oryzoideae</taxon>
        <taxon>Oryzeae</taxon>
        <taxon>Oryzinae</taxon>
        <taxon>Leersia</taxon>
    </lineage>
</organism>
<evidence type="ECO:0000313" key="1">
    <source>
        <dbReference type="EnsemblPlants" id="LPERR06G12930.1"/>
    </source>
</evidence>
<dbReference type="EnsemblPlants" id="LPERR06G12930.1">
    <property type="protein sequence ID" value="LPERR06G12930.1"/>
    <property type="gene ID" value="LPERR06G12930"/>
</dbReference>
<dbReference type="Proteomes" id="UP000032180">
    <property type="component" value="Chromosome 6"/>
</dbReference>
<reference evidence="1 2" key="1">
    <citation type="submission" date="2012-08" db="EMBL/GenBank/DDBJ databases">
        <title>Oryza genome evolution.</title>
        <authorList>
            <person name="Wing R.A."/>
        </authorList>
    </citation>
    <scope>NUCLEOTIDE SEQUENCE</scope>
</reference>
<proteinExistence type="predicted"/>
<dbReference type="Gramene" id="LPERR06G12930.1">
    <property type="protein sequence ID" value="LPERR06G12930.1"/>
    <property type="gene ID" value="LPERR06G12930"/>
</dbReference>
<name>A0A0D9WQG5_9ORYZ</name>
<keyword evidence="2" id="KW-1185">Reference proteome</keyword>
<evidence type="ECO:0000313" key="2">
    <source>
        <dbReference type="Proteomes" id="UP000032180"/>
    </source>
</evidence>
<dbReference type="HOGENOM" id="CLU_2852927_0_0_1"/>
<sequence>MLITNFAFLTGNEESSDNSSFYFNPIHPQTLSLRNLRDCVVKGAIDLKFVRRYIENRYVYLATVL</sequence>
<accession>A0A0D9WQG5</accession>
<reference evidence="1" key="3">
    <citation type="submission" date="2015-04" db="UniProtKB">
        <authorList>
            <consortium name="EnsemblPlants"/>
        </authorList>
    </citation>
    <scope>IDENTIFICATION</scope>
</reference>
<dbReference type="AlphaFoldDB" id="A0A0D9WQG5"/>
<protein>
    <submittedName>
        <fullName evidence="1">Uncharacterized protein</fullName>
    </submittedName>
</protein>